<name>X1ELA4_9ZZZZ</name>
<accession>X1ELA4</accession>
<gene>
    <name evidence="2" type="ORF">S01H4_55284</name>
</gene>
<organism evidence="2">
    <name type="scientific">marine sediment metagenome</name>
    <dbReference type="NCBI Taxonomy" id="412755"/>
    <lineage>
        <taxon>unclassified sequences</taxon>
        <taxon>metagenomes</taxon>
        <taxon>ecological metagenomes</taxon>
    </lineage>
</organism>
<evidence type="ECO:0000313" key="2">
    <source>
        <dbReference type="EMBL" id="GAH17914.1"/>
    </source>
</evidence>
<evidence type="ECO:0000259" key="1">
    <source>
        <dbReference type="Pfam" id="PF11898"/>
    </source>
</evidence>
<protein>
    <recommendedName>
        <fullName evidence="1">RNA helicase HrpA C-terminal domain-containing protein</fullName>
    </recommendedName>
</protein>
<sequence>MAVLRFLVKVVDEDGELLDSGRDLAAIQQRLGDQAQRRFMDQQGQDFNRDGETGWSFGT</sequence>
<dbReference type="Pfam" id="PF11898">
    <property type="entry name" value="DUF3418"/>
    <property type="match status" value="1"/>
</dbReference>
<dbReference type="EMBL" id="BART01031890">
    <property type="protein sequence ID" value="GAH17914.1"/>
    <property type="molecule type" value="Genomic_DNA"/>
</dbReference>
<proteinExistence type="predicted"/>
<feature type="non-terminal residue" evidence="2">
    <location>
        <position position="59"/>
    </location>
</feature>
<feature type="domain" description="RNA helicase HrpA C-terminal" evidence="1">
    <location>
        <begin position="4"/>
        <end position="58"/>
    </location>
</feature>
<reference evidence="2" key="1">
    <citation type="journal article" date="2014" name="Front. Microbiol.">
        <title>High frequency of phylogenetically diverse reductive dehalogenase-homologous genes in deep subseafloor sedimentary metagenomes.</title>
        <authorList>
            <person name="Kawai M."/>
            <person name="Futagami T."/>
            <person name="Toyoda A."/>
            <person name="Takaki Y."/>
            <person name="Nishi S."/>
            <person name="Hori S."/>
            <person name="Arai W."/>
            <person name="Tsubouchi T."/>
            <person name="Morono Y."/>
            <person name="Uchiyama I."/>
            <person name="Ito T."/>
            <person name="Fujiyama A."/>
            <person name="Inagaki F."/>
            <person name="Takami H."/>
        </authorList>
    </citation>
    <scope>NUCLEOTIDE SEQUENCE</scope>
    <source>
        <strain evidence="2">Expedition CK06-06</strain>
    </source>
</reference>
<comment type="caution">
    <text evidence="2">The sequence shown here is derived from an EMBL/GenBank/DDBJ whole genome shotgun (WGS) entry which is preliminary data.</text>
</comment>
<dbReference type="AlphaFoldDB" id="X1ELA4"/>
<dbReference type="InterPro" id="IPR024590">
    <property type="entry name" value="HrpA_C"/>
</dbReference>